<dbReference type="Gene3D" id="3.40.50.1110">
    <property type="entry name" value="SGNH hydrolase"/>
    <property type="match status" value="1"/>
</dbReference>
<gene>
    <name evidence="1" type="ORF">EXE58_03505</name>
</gene>
<dbReference type="KEGG" id="nsn:EXE58_03505"/>
<evidence type="ECO:0000313" key="1">
    <source>
        <dbReference type="EMBL" id="QBX54626.1"/>
    </source>
</evidence>
<name>A0A4P7IC35_9ACTN</name>
<dbReference type="Proteomes" id="UP000294853">
    <property type="component" value="Chromosome"/>
</dbReference>
<dbReference type="SUPFAM" id="SSF52266">
    <property type="entry name" value="SGNH hydrolase"/>
    <property type="match status" value="1"/>
</dbReference>
<proteinExistence type="predicted"/>
<dbReference type="OrthoDB" id="7064934at2"/>
<organism evidence="1 2">
    <name type="scientific">Nocardioides seonyuensis</name>
    <dbReference type="NCBI Taxonomy" id="2518371"/>
    <lineage>
        <taxon>Bacteria</taxon>
        <taxon>Bacillati</taxon>
        <taxon>Actinomycetota</taxon>
        <taxon>Actinomycetes</taxon>
        <taxon>Propionibacteriales</taxon>
        <taxon>Nocardioidaceae</taxon>
        <taxon>Nocardioides</taxon>
    </lineage>
</organism>
<dbReference type="EMBL" id="CP038436">
    <property type="protein sequence ID" value="QBX54626.1"/>
    <property type="molecule type" value="Genomic_DNA"/>
</dbReference>
<protein>
    <recommendedName>
        <fullName evidence="3">SGNH/GDSL hydrolase family protein</fullName>
    </recommendedName>
</protein>
<dbReference type="InterPro" id="IPR036514">
    <property type="entry name" value="SGNH_hydro_sf"/>
</dbReference>
<sequence>MLKLIVAAIAMLGLGVALAVGAVVWERPAEGAPFRTPEATDADLERVAASKVFFGHKSVGFNILDALPSVYESEGAAAPTVVESTEPPSAPALVHTEIGENGDPLGKIANFDRIMREGMADAVDVAVLKLCYVDLRSGEVDVDEVFTAYRDTLAALSRDYPDTAFVAVTSPLTQERGPRAKLNAAIGRADRYGPEHNALRERFNTLVRAEYTEPGALFDLAAVQSTDASGERVAYSRDGMTYYSMDDDYAKDPGHLNSSGGAVAASALVAVLAQALD</sequence>
<evidence type="ECO:0000313" key="2">
    <source>
        <dbReference type="Proteomes" id="UP000294853"/>
    </source>
</evidence>
<evidence type="ECO:0008006" key="3">
    <source>
        <dbReference type="Google" id="ProtNLM"/>
    </source>
</evidence>
<keyword evidence="2" id="KW-1185">Reference proteome</keyword>
<dbReference type="AlphaFoldDB" id="A0A4P7IC35"/>
<reference evidence="1 2" key="1">
    <citation type="submission" date="2019-03" db="EMBL/GenBank/DDBJ databases">
        <title>Three New Species of Nocardioides, Nocardioides euryhalodurans sp. nov., Nocardioides seonyuensis sp. nov. and Nocardioides eburneoflavus sp. nov. Iolated from Soil.</title>
        <authorList>
            <person name="Roh S.G."/>
            <person name="Lee C."/>
            <person name="Kim M.-K."/>
            <person name="Kim S.B."/>
        </authorList>
    </citation>
    <scope>NUCLEOTIDE SEQUENCE [LARGE SCALE GENOMIC DNA]</scope>
    <source>
        <strain evidence="1 2">MMS17-SY207-3</strain>
    </source>
</reference>
<accession>A0A4P7IC35</accession>
<dbReference type="RefSeq" id="WP_135266598.1">
    <property type="nucleotide sequence ID" value="NZ_CP038436.1"/>
</dbReference>